<dbReference type="InterPro" id="IPR036895">
    <property type="entry name" value="Uracil-DNA_glycosylase-like_sf"/>
</dbReference>
<name>K8DVM3_9BURK</name>
<dbReference type="InterPro" id="IPR005122">
    <property type="entry name" value="Uracil-DNA_glycosylase-like"/>
</dbReference>
<dbReference type="AlphaFoldDB" id="K8DVM3"/>
<evidence type="ECO:0000313" key="5">
    <source>
        <dbReference type="EMBL" id="CCM43854.1"/>
    </source>
</evidence>
<dbReference type="CDD" id="cd10028">
    <property type="entry name" value="UDG-F2_TDG_MUG"/>
    <property type="match status" value="1"/>
</dbReference>
<dbReference type="PANTHER" id="PTHR12159:SF9">
    <property type="entry name" value="G_T MISMATCH-SPECIFIC THYMINE DNA GLYCOSYLASE"/>
    <property type="match status" value="1"/>
</dbReference>
<organism evidence="5">
    <name type="scientific">Janthinobacterium agaricidamnosum</name>
    <dbReference type="NCBI Taxonomy" id="55508"/>
    <lineage>
        <taxon>Bacteria</taxon>
        <taxon>Pseudomonadati</taxon>
        <taxon>Pseudomonadota</taxon>
        <taxon>Betaproteobacteria</taxon>
        <taxon>Burkholderiales</taxon>
        <taxon>Oxalobacteraceae</taxon>
        <taxon>Janthinobacterium</taxon>
    </lineage>
</organism>
<dbReference type="GO" id="GO:0008263">
    <property type="term" value="F:pyrimidine-specific mismatch base pair DNA N-glycosylase activity"/>
    <property type="evidence" value="ECO:0007669"/>
    <property type="project" value="TreeGrafter"/>
</dbReference>
<keyword evidence="1" id="KW-0227">DNA damage</keyword>
<evidence type="ECO:0000259" key="4">
    <source>
        <dbReference type="SMART" id="SM00986"/>
    </source>
</evidence>
<protein>
    <submittedName>
        <fullName evidence="5">G/U mismatch-specific DNA glycosylase</fullName>
    </submittedName>
</protein>
<dbReference type="Gene3D" id="3.40.470.10">
    <property type="entry name" value="Uracil-DNA glycosylase-like domain"/>
    <property type="match status" value="1"/>
</dbReference>
<dbReference type="GO" id="GO:0006285">
    <property type="term" value="P:base-excision repair, AP site formation"/>
    <property type="evidence" value="ECO:0007669"/>
    <property type="project" value="InterPro"/>
</dbReference>
<dbReference type="GO" id="GO:0004844">
    <property type="term" value="F:uracil DNA N-glycosylase activity"/>
    <property type="evidence" value="ECO:0007669"/>
    <property type="project" value="TreeGrafter"/>
</dbReference>
<evidence type="ECO:0000256" key="3">
    <source>
        <dbReference type="ARBA" id="ARBA00023204"/>
    </source>
</evidence>
<proteinExistence type="predicted"/>
<keyword evidence="3" id="KW-0234">DNA repair</keyword>
<gene>
    <name evidence="5" type="primary">mug</name>
</gene>
<evidence type="ECO:0000256" key="1">
    <source>
        <dbReference type="ARBA" id="ARBA00022763"/>
    </source>
</evidence>
<accession>K8DVM3</accession>
<dbReference type="PANTHER" id="PTHR12159">
    <property type="entry name" value="G/T AND G/U MISMATCH-SPECIFIC DNA GLYCOSYLASE"/>
    <property type="match status" value="1"/>
</dbReference>
<dbReference type="Pfam" id="PF03167">
    <property type="entry name" value="UDG"/>
    <property type="match status" value="1"/>
</dbReference>
<dbReference type="NCBIfam" id="NF007570">
    <property type="entry name" value="PRK10201.1"/>
    <property type="match status" value="1"/>
</dbReference>
<dbReference type="SMART" id="SM00986">
    <property type="entry name" value="UDG"/>
    <property type="match status" value="1"/>
</dbReference>
<feature type="domain" description="Uracil-DNA glycosylase-like" evidence="4">
    <location>
        <begin position="29"/>
        <end position="187"/>
    </location>
</feature>
<dbReference type="SUPFAM" id="SSF52141">
    <property type="entry name" value="Uracil-DNA glycosylase-like"/>
    <property type="match status" value="1"/>
</dbReference>
<dbReference type="EMBL" id="HE967328">
    <property type="protein sequence ID" value="CCM43854.1"/>
    <property type="molecule type" value="Genomic_DNA"/>
</dbReference>
<dbReference type="SMART" id="SM00987">
    <property type="entry name" value="UreE_C"/>
    <property type="match status" value="1"/>
</dbReference>
<keyword evidence="2" id="KW-0378">Hydrolase</keyword>
<reference evidence="5" key="1">
    <citation type="journal article" date="2012" name="Angew. Chem. Int. Ed.">
        <title>Imaging Mass Spectrometry and Genome Mining Reveal Highly Antifungal Virulence Factor of Mushroom Soft Rot Pathogens.</title>
        <authorList>
            <person name="Graupner K."/>
            <person name="Scherlach K."/>
            <person name="Bretschneider T."/>
            <person name="Lackner G."/>
            <person name="Roth M."/>
            <person name="Gross H."/>
            <person name="Hertweck C."/>
        </authorList>
    </citation>
    <scope>NUCLEOTIDE SEQUENCE</scope>
    <source>
        <strain evidence="5">DSM 9628</strain>
    </source>
</reference>
<sequence length="193" mass="20967">MKPLRRQAGVAHERTKTHMSTIEAEQALPDILAHGLKVVFCGINPGVDAAAAGHHFLGRGNRFWPVLHLAGFTPHLVAPQDDRGVLDFGVGLTAAVGRATQRADQVQAEEFQTAGMVLREKIALYQPGCVAFLGKAAYAGITGKRQVNWGEQAQRFGGARVWILPNPSGLNRSFSKEQLVDAYSGLHRHLRCV</sequence>
<dbReference type="InterPro" id="IPR015637">
    <property type="entry name" value="MUG/TDG"/>
</dbReference>
<evidence type="ECO:0000256" key="2">
    <source>
        <dbReference type="ARBA" id="ARBA00022801"/>
    </source>
</evidence>